<organism evidence="3 4">
    <name type="scientific">Mycena rosella</name>
    <name type="common">Pink bonnet</name>
    <name type="synonym">Agaricus rosellus</name>
    <dbReference type="NCBI Taxonomy" id="1033263"/>
    <lineage>
        <taxon>Eukaryota</taxon>
        <taxon>Fungi</taxon>
        <taxon>Dikarya</taxon>
        <taxon>Basidiomycota</taxon>
        <taxon>Agaricomycotina</taxon>
        <taxon>Agaricomycetes</taxon>
        <taxon>Agaricomycetidae</taxon>
        <taxon>Agaricales</taxon>
        <taxon>Marasmiineae</taxon>
        <taxon>Mycenaceae</taxon>
        <taxon>Mycena</taxon>
    </lineage>
</organism>
<feature type="non-terminal residue" evidence="3">
    <location>
        <position position="239"/>
    </location>
</feature>
<keyword evidence="4" id="KW-1185">Reference proteome</keyword>
<keyword evidence="1" id="KW-0677">Repeat</keyword>
<dbReference type="AlphaFoldDB" id="A0AAD7D539"/>
<evidence type="ECO:0000313" key="3">
    <source>
        <dbReference type="EMBL" id="KAJ7679574.1"/>
    </source>
</evidence>
<protein>
    <recommendedName>
        <fullName evidence="2">Nephrocystin 3-like N-terminal domain-containing protein</fullName>
    </recommendedName>
</protein>
<evidence type="ECO:0000256" key="1">
    <source>
        <dbReference type="ARBA" id="ARBA00022737"/>
    </source>
</evidence>
<dbReference type="Gene3D" id="3.40.50.300">
    <property type="entry name" value="P-loop containing nucleotide triphosphate hydrolases"/>
    <property type="match status" value="1"/>
</dbReference>
<sequence>TTQKRTKIIDWLSPISFFPRQADIARVRQPGTGEWCLQNVECPRGTLWCRGRLGAGKTVLASMVVEHLITKSKRQNIGVACIYLNHKETHVHSPLNLLASIWRQLVFDRYISYLAQKLYEANFEKGTRPSLEEIQAVLFSVVTDWVKVYVVVDALDEYPEDERHILLENLAVMGPTVNVMLTSRSHISLSTPIPNLGIIEIRANEKDVQKYLDEQIRLSPRLLKHVNLDQGYEMKFSQA</sequence>
<name>A0AAD7D539_MYCRO</name>
<evidence type="ECO:0000259" key="2">
    <source>
        <dbReference type="Pfam" id="PF24883"/>
    </source>
</evidence>
<gene>
    <name evidence="3" type="ORF">B0H17DRAFT_944103</name>
</gene>
<evidence type="ECO:0000313" key="4">
    <source>
        <dbReference type="Proteomes" id="UP001221757"/>
    </source>
</evidence>
<dbReference type="PANTHER" id="PTHR10039:SF15">
    <property type="entry name" value="NACHT DOMAIN-CONTAINING PROTEIN"/>
    <property type="match status" value="1"/>
</dbReference>
<proteinExistence type="predicted"/>
<comment type="caution">
    <text evidence="3">The sequence shown here is derived from an EMBL/GenBank/DDBJ whole genome shotgun (WGS) entry which is preliminary data.</text>
</comment>
<accession>A0AAD7D539</accession>
<dbReference type="EMBL" id="JARKIE010000130">
    <property type="protein sequence ID" value="KAJ7679574.1"/>
    <property type="molecule type" value="Genomic_DNA"/>
</dbReference>
<reference evidence="3" key="1">
    <citation type="submission" date="2023-03" db="EMBL/GenBank/DDBJ databases">
        <title>Massive genome expansion in bonnet fungi (Mycena s.s.) driven by repeated elements and novel gene families across ecological guilds.</title>
        <authorList>
            <consortium name="Lawrence Berkeley National Laboratory"/>
            <person name="Harder C.B."/>
            <person name="Miyauchi S."/>
            <person name="Viragh M."/>
            <person name="Kuo A."/>
            <person name="Thoen E."/>
            <person name="Andreopoulos B."/>
            <person name="Lu D."/>
            <person name="Skrede I."/>
            <person name="Drula E."/>
            <person name="Henrissat B."/>
            <person name="Morin E."/>
            <person name="Kohler A."/>
            <person name="Barry K."/>
            <person name="LaButti K."/>
            <person name="Morin E."/>
            <person name="Salamov A."/>
            <person name="Lipzen A."/>
            <person name="Mereny Z."/>
            <person name="Hegedus B."/>
            <person name="Baldrian P."/>
            <person name="Stursova M."/>
            <person name="Weitz H."/>
            <person name="Taylor A."/>
            <person name="Grigoriev I.V."/>
            <person name="Nagy L.G."/>
            <person name="Martin F."/>
            <person name="Kauserud H."/>
        </authorList>
    </citation>
    <scope>NUCLEOTIDE SEQUENCE</scope>
    <source>
        <strain evidence="3">CBHHK067</strain>
    </source>
</reference>
<dbReference type="PANTHER" id="PTHR10039">
    <property type="entry name" value="AMELOGENIN"/>
    <property type="match status" value="1"/>
</dbReference>
<dbReference type="Pfam" id="PF24883">
    <property type="entry name" value="NPHP3_N"/>
    <property type="match status" value="1"/>
</dbReference>
<dbReference type="InterPro" id="IPR056884">
    <property type="entry name" value="NPHP3-like_N"/>
</dbReference>
<dbReference type="Proteomes" id="UP001221757">
    <property type="component" value="Unassembled WGS sequence"/>
</dbReference>
<dbReference type="InterPro" id="IPR027417">
    <property type="entry name" value="P-loop_NTPase"/>
</dbReference>
<feature type="domain" description="Nephrocystin 3-like N-terminal" evidence="2">
    <location>
        <begin position="31"/>
        <end position="184"/>
    </location>
</feature>